<keyword evidence="6 7" id="KW-0472">Membrane</keyword>
<dbReference type="GO" id="GO:0016020">
    <property type="term" value="C:membrane"/>
    <property type="evidence" value="ECO:0007669"/>
    <property type="project" value="UniProtKB-SubCell"/>
</dbReference>
<evidence type="ECO:0000256" key="3">
    <source>
        <dbReference type="ARBA" id="ARBA00022448"/>
    </source>
</evidence>
<gene>
    <name evidence="9" type="ORF">HHI36_019406</name>
</gene>
<dbReference type="Gene3D" id="1.20.1250.20">
    <property type="entry name" value="MFS general substrate transporter like domains"/>
    <property type="match status" value="1"/>
</dbReference>
<evidence type="ECO:0000256" key="5">
    <source>
        <dbReference type="ARBA" id="ARBA00022989"/>
    </source>
</evidence>
<dbReference type="InterPro" id="IPR036259">
    <property type="entry name" value="MFS_trans_sf"/>
</dbReference>
<proteinExistence type="inferred from homology"/>
<accession>A0ABD2P3M1</accession>
<organism evidence="9 10">
    <name type="scientific">Cryptolaemus montrouzieri</name>
    <dbReference type="NCBI Taxonomy" id="559131"/>
    <lineage>
        <taxon>Eukaryota</taxon>
        <taxon>Metazoa</taxon>
        <taxon>Ecdysozoa</taxon>
        <taxon>Arthropoda</taxon>
        <taxon>Hexapoda</taxon>
        <taxon>Insecta</taxon>
        <taxon>Pterygota</taxon>
        <taxon>Neoptera</taxon>
        <taxon>Endopterygota</taxon>
        <taxon>Coleoptera</taxon>
        <taxon>Polyphaga</taxon>
        <taxon>Cucujiformia</taxon>
        <taxon>Coccinelloidea</taxon>
        <taxon>Coccinellidae</taxon>
        <taxon>Scymninae</taxon>
        <taxon>Scymnini</taxon>
        <taxon>Cryptolaemus</taxon>
    </lineage>
</organism>
<evidence type="ECO:0000313" key="9">
    <source>
        <dbReference type="EMBL" id="KAL3285296.1"/>
    </source>
</evidence>
<dbReference type="PROSITE" id="PS00216">
    <property type="entry name" value="SUGAR_TRANSPORT_1"/>
    <property type="match status" value="1"/>
</dbReference>
<dbReference type="PANTHER" id="PTHR48020">
    <property type="entry name" value="PROTON MYO-INOSITOL COTRANSPORTER"/>
    <property type="match status" value="1"/>
</dbReference>
<evidence type="ECO:0000256" key="4">
    <source>
        <dbReference type="ARBA" id="ARBA00022692"/>
    </source>
</evidence>
<dbReference type="AlphaFoldDB" id="A0ABD2P3M1"/>
<comment type="caution">
    <text evidence="9">The sequence shown here is derived from an EMBL/GenBank/DDBJ whole genome shotgun (WGS) entry which is preliminary data.</text>
</comment>
<dbReference type="InterPro" id="IPR020846">
    <property type="entry name" value="MFS_dom"/>
</dbReference>
<evidence type="ECO:0000313" key="10">
    <source>
        <dbReference type="Proteomes" id="UP001516400"/>
    </source>
</evidence>
<comment type="subcellular location">
    <subcellularLocation>
        <location evidence="1">Membrane</location>
        <topology evidence="1">Multi-pass membrane protein</topology>
    </subcellularLocation>
</comment>
<dbReference type="PANTHER" id="PTHR48020:SF12">
    <property type="entry name" value="PROTON MYO-INOSITOL COTRANSPORTER"/>
    <property type="match status" value="1"/>
</dbReference>
<dbReference type="EMBL" id="JABFTP020000165">
    <property type="protein sequence ID" value="KAL3285296.1"/>
    <property type="molecule type" value="Genomic_DNA"/>
</dbReference>
<dbReference type="Proteomes" id="UP001516400">
    <property type="component" value="Unassembled WGS sequence"/>
</dbReference>
<evidence type="ECO:0000256" key="1">
    <source>
        <dbReference type="ARBA" id="ARBA00004141"/>
    </source>
</evidence>
<keyword evidence="3" id="KW-0813">Transport</keyword>
<sequence>MISVLIGLLIIDSVGRRVLLLFSLFGSFIGLTTLAVYFHCKHSNLNLSSYRFVPLCCLIWTVLCYGVGLQQVPYVMQGELFTTGVKASAVCCGLIVFCAFSLSCSKYFQYMDDHFGAHFAFYTFAGFNVSTFFLVLFFIPETKNISLEDVQVLIKQKKIHFENVNMESSQR</sequence>
<evidence type="ECO:0000256" key="7">
    <source>
        <dbReference type="SAM" id="Phobius"/>
    </source>
</evidence>
<name>A0ABD2P3M1_9CUCU</name>
<feature type="transmembrane region" description="Helical" evidence="7">
    <location>
        <begin position="80"/>
        <end position="103"/>
    </location>
</feature>
<reference evidence="9 10" key="1">
    <citation type="journal article" date="2021" name="BMC Biol.">
        <title>Horizontally acquired antibacterial genes associated with adaptive radiation of ladybird beetles.</title>
        <authorList>
            <person name="Li H.S."/>
            <person name="Tang X.F."/>
            <person name="Huang Y.H."/>
            <person name="Xu Z.Y."/>
            <person name="Chen M.L."/>
            <person name="Du X.Y."/>
            <person name="Qiu B.Y."/>
            <person name="Chen P.T."/>
            <person name="Zhang W."/>
            <person name="Slipinski A."/>
            <person name="Escalona H.E."/>
            <person name="Waterhouse R.M."/>
            <person name="Zwick A."/>
            <person name="Pang H."/>
        </authorList>
    </citation>
    <scope>NUCLEOTIDE SEQUENCE [LARGE SCALE GENOMIC DNA]</scope>
    <source>
        <strain evidence="9">SYSU2018</strain>
    </source>
</reference>
<dbReference type="InterPro" id="IPR005829">
    <property type="entry name" value="Sugar_transporter_CS"/>
</dbReference>
<evidence type="ECO:0000256" key="2">
    <source>
        <dbReference type="ARBA" id="ARBA00010992"/>
    </source>
</evidence>
<keyword evidence="4 7" id="KW-0812">Transmembrane</keyword>
<feature type="transmembrane region" description="Helical" evidence="7">
    <location>
        <begin position="115"/>
        <end position="139"/>
    </location>
</feature>
<dbReference type="InterPro" id="IPR050814">
    <property type="entry name" value="Myo-inositol_Transporter"/>
</dbReference>
<dbReference type="InterPro" id="IPR005828">
    <property type="entry name" value="MFS_sugar_transport-like"/>
</dbReference>
<comment type="similarity">
    <text evidence="2">Belongs to the major facilitator superfamily. Sugar transporter (TC 2.A.1.1) family.</text>
</comment>
<feature type="domain" description="Major facilitator superfamily (MFS) profile" evidence="8">
    <location>
        <begin position="1"/>
        <end position="143"/>
    </location>
</feature>
<dbReference type="PROSITE" id="PS50850">
    <property type="entry name" value="MFS"/>
    <property type="match status" value="1"/>
</dbReference>
<evidence type="ECO:0000256" key="6">
    <source>
        <dbReference type="ARBA" id="ARBA00023136"/>
    </source>
</evidence>
<dbReference type="SUPFAM" id="SSF103473">
    <property type="entry name" value="MFS general substrate transporter"/>
    <property type="match status" value="1"/>
</dbReference>
<feature type="transmembrane region" description="Helical" evidence="7">
    <location>
        <begin position="50"/>
        <end position="68"/>
    </location>
</feature>
<protein>
    <recommendedName>
        <fullName evidence="8">Major facilitator superfamily (MFS) profile domain-containing protein</fullName>
    </recommendedName>
</protein>
<keyword evidence="10" id="KW-1185">Reference proteome</keyword>
<feature type="transmembrane region" description="Helical" evidence="7">
    <location>
        <begin position="18"/>
        <end position="38"/>
    </location>
</feature>
<keyword evidence="5 7" id="KW-1133">Transmembrane helix</keyword>
<dbReference type="Pfam" id="PF00083">
    <property type="entry name" value="Sugar_tr"/>
    <property type="match status" value="1"/>
</dbReference>
<evidence type="ECO:0000259" key="8">
    <source>
        <dbReference type="PROSITE" id="PS50850"/>
    </source>
</evidence>